<keyword evidence="3" id="KW-1185">Reference proteome</keyword>
<organism evidence="2 3">
    <name type="scientific">Ensete ventricosum</name>
    <name type="common">Abyssinian banana</name>
    <name type="synonym">Musa ensete</name>
    <dbReference type="NCBI Taxonomy" id="4639"/>
    <lineage>
        <taxon>Eukaryota</taxon>
        <taxon>Viridiplantae</taxon>
        <taxon>Streptophyta</taxon>
        <taxon>Embryophyta</taxon>
        <taxon>Tracheophyta</taxon>
        <taxon>Spermatophyta</taxon>
        <taxon>Magnoliopsida</taxon>
        <taxon>Liliopsida</taxon>
        <taxon>Zingiberales</taxon>
        <taxon>Musaceae</taxon>
        <taxon>Ensete</taxon>
    </lineage>
</organism>
<comment type="caution">
    <text evidence="2">The sequence shown here is derived from an EMBL/GenBank/DDBJ whole genome shotgun (WGS) entry which is preliminary data.</text>
</comment>
<sequence>MRLEEPSVLAEGECVGAEGDDEELVDFGRSGSVAIDALRATVVANKKREEVKPCTGGTSGDRRQGRRREVPSSVSDGGGEADARGGEIVVGQLKNLF</sequence>
<feature type="compositionally biased region" description="Basic and acidic residues" evidence="1">
    <location>
        <begin position="60"/>
        <end position="70"/>
    </location>
</feature>
<accession>A0AAV8PK83</accession>
<protein>
    <submittedName>
        <fullName evidence="2">Uncharacterized protein</fullName>
    </submittedName>
</protein>
<proteinExistence type="predicted"/>
<evidence type="ECO:0000313" key="3">
    <source>
        <dbReference type="Proteomes" id="UP001222027"/>
    </source>
</evidence>
<evidence type="ECO:0000256" key="1">
    <source>
        <dbReference type="SAM" id="MobiDB-lite"/>
    </source>
</evidence>
<feature type="region of interest" description="Disordered" evidence="1">
    <location>
        <begin position="48"/>
        <end position="85"/>
    </location>
</feature>
<name>A0AAV8PK83_ENSVE</name>
<dbReference type="Proteomes" id="UP001222027">
    <property type="component" value="Unassembled WGS sequence"/>
</dbReference>
<gene>
    <name evidence="2" type="ORF">OPV22_032010</name>
</gene>
<reference evidence="2 3" key="1">
    <citation type="submission" date="2022-12" db="EMBL/GenBank/DDBJ databases">
        <title>Chromosome-scale assembly of the Ensete ventricosum genome.</title>
        <authorList>
            <person name="Dussert Y."/>
            <person name="Stocks J."/>
            <person name="Wendawek A."/>
            <person name="Woldeyes F."/>
            <person name="Nichols R.A."/>
            <person name="Borrell J.S."/>
        </authorList>
    </citation>
    <scope>NUCLEOTIDE SEQUENCE [LARGE SCALE GENOMIC DNA]</scope>
    <source>
        <strain evidence="3">cv. Maze</strain>
        <tissue evidence="2">Seeds</tissue>
    </source>
</reference>
<dbReference type="AlphaFoldDB" id="A0AAV8PK83"/>
<dbReference type="EMBL" id="JAQQAF010000009">
    <property type="protein sequence ID" value="KAJ8459084.1"/>
    <property type="molecule type" value="Genomic_DNA"/>
</dbReference>
<evidence type="ECO:0000313" key="2">
    <source>
        <dbReference type="EMBL" id="KAJ8459084.1"/>
    </source>
</evidence>